<feature type="region of interest" description="Disordered" evidence="1">
    <location>
        <begin position="82"/>
        <end position="117"/>
    </location>
</feature>
<feature type="region of interest" description="Disordered" evidence="1">
    <location>
        <begin position="33"/>
        <end position="69"/>
    </location>
</feature>
<organism evidence="2 3">
    <name type="scientific">Ajellomyces capsulatus (strain H143)</name>
    <name type="common">Darling's disease fungus</name>
    <name type="synonym">Histoplasma capsulatum</name>
    <dbReference type="NCBI Taxonomy" id="544712"/>
    <lineage>
        <taxon>Eukaryota</taxon>
        <taxon>Fungi</taxon>
        <taxon>Dikarya</taxon>
        <taxon>Ascomycota</taxon>
        <taxon>Pezizomycotina</taxon>
        <taxon>Eurotiomycetes</taxon>
        <taxon>Eurotiomycetidae</taxon>
        <taxon>Onygenales</taxon>
        <taxon>Ajellomycetaceae</taxon>
        <taxon>Histoplasma</taxon>
    </lineage>
</organism>
<dbReference type="VEuPathDB" id="FungiDB:HCDG_00433"/>
<reference evidence="3" key="1">
    <citation type="submission" date="2009-05" db="EMBL/GenBank/DDBJ databases">
        <title>The genome sequence of Ajellomyces capsulatus strain H143.</title>
        <authorList>
            <person name="Champion M."/>
            <person name="Cuomo C.A."/>
            <person name="Ma L.-J."/>
            <person name="Henn M.R."/>
            <person name="Sil A."/>
            <person name="Goldman B."/>
            <person name="Young S.K."/>
            <person name="Kodira C.D."/>
            <person name="Zeng Q."/>
            <person name="Koehrsen M."/>
            <person name="Alvarado L."/>
            <person name="Berlin A.M."/>
            <person name="Borenstein D."/>
            <person name="Chen Z."/>
            <person name="Engels R."/>
            <person name="Freedman E."/>
            <person name="Gellesch M."/>
            <person name="Goldberg J."/>
            <person name="Griggs A."/>
            <person name="Gujja S."/>
            <person name="Heiman D.I."/>
            <person name="Hepburn T.A."/>
            <person name="Howarth C."/>
            <person name="Jen D."/>
            <person name="Larson L."/>
            <person name="Lewis B."/>
            <person name="Mehta T."/>
            <person name="Park D."/>
            <person name="Pearson M."/>
            <person name="Roberts A."/>
            <person name="Saif S."/>
            <person name="Shea T.D."/>
            <person name="Shenoy N."/>
            <person name="Sisk P."/>
            <person name="Stolte C."/>
            <person name="Sykes S."/>
            <person name="Walk T."/>
            <person name="White J."/>
            <person name="Yandava C."/>
            <person name="Klein B."/>
            <person name="McEwen J.G."/>
            <person name="Puccia R."/>
            <person name="Goldman G.H."/>
            <person name="Felipe M.S."/>
            <person name="Nino-Vega G."/>
            <person name="San-Blas G."/>
            <person name="Taylor J.W."/>
            <person name="Mendoza L."/>
            <person name="Galagan J.E."/>
            <person name="Nusbaum C."/>
            <person name="Birren B.W."/>
        </authorList>
    </citation>
    <scope>NUCLEOTIDE SEQUENCE [LARGE SCALE GENOMIC DNA]</scope>
    <source>
        <strain evidence="3">H143</strain>
    </source>
</reference>
<feature type="compositionally biased region" description="Low complexity" evidence="1">
    <location>
        <begin position="36"/>
        <end position="56"/>
    </location>
</feature>
<dbReference type="Proteomes" id="UP000002624">
    <property type="component" value="Unassembled WGS sequence"/>
</dbReference>
<dbReference type="OrthoDB" id="10558182at2759"/>
<evidence type="ECO:0000256" key="1">
    <source>
        <dbReference type="SAM" id="MobiDB-lite"/>
    </source>
</evidence>
<dbReference type="HOGENOM" id="CLU_2096150_0_0_1"/>
<evidence type="ECO:0000313" key="2">
    <source>
        <dbReference type="EMBL" id="EER44854.1"/>
    </source>
</evidence>
<dbReference type="OMA" id="MGQWDER"/>
<evidence type="ECO:0000313" key="3">
    <source>
        <dbReference type="Proteomes" id="UP000002624"/>
    </source>
</evidence>
<feature type="compositionally biased region" description="Acidic residues" evidence="1">
    <location>
        <begin position="102"/>
        <end position="117"/>
    </location>
</feature>
<accession>C6H5B2</accession>
<sequence>MKRRKPPLPGRKVAMTRVEEHGCQKFCCGYRGSGRESGSSLGCPSSSSSSSSYEGESQTKPDMGQWDERDLKWAIRVWPRGLGKERASSRKSKTGKYGLVNNDDDDDDDDDDDEGET</sequence>
<proteinExistence type="predicted"/>
<gene>
    <name evidence="2" type="ORF">HCDG_00433</name>
</gene>
<dbReference type="AlphaFoldDB" id="C6H5B2"/>
<dbReference type="EMBL" id="GG692419">
    <property type="protein sequence ID" value="EER44854.1"/>
    <property type="molecule type" value="Genomic_DNA"/>
</dbReference>
<protein>
    <submittedName>
        <fullName evidence="2">Uncharacterized protein</fullName>
    </submittedName>
</protein>
<name>C6H5B2_AJECH</name>